<feature type="compositionally biased region" description="Basic and acidic residues" evidence="1">
    <location>
        <begin position="2726"/>
        <end position="2735"/>
    </location>
</feature>
<accession>A0ABD2L0Q6</accession>
<evidence type="ECO:0000256" key="1">
    <source>
        <dbReference type="SAM" id="MobiDB-lite"/>
    </source>
</evidence>
<protein>
    <submittedName>
        <fullName evidence="2">Uncharacterized protein</fullName>
    </submittedName>
</protein>
<keyword evidence="3" id="KW-1185">Reference proteome</keyword>
<evidence type="ECO:0000313" key="2">
    <source>
        <dbReference type="EMBL" id="KAL3108415.1"/>
    </source>
</evidence>
<organism evidence="2 3">
    <name type="scientific">Heterodera trifolii</name>
    <dbReference type="NCBI Taxonomy" id="157864"/>
    <lineage>
        <taxon>Eukaryota</taxon>
        <taxon>Metazoa</taxon>
        <taxon>Ecdysozoa</taxon>
        <taxon>Nematoda</taxon>
        <taxon>Chromadorea</taxon>
        <taxon>Rhabditida</taxon>
        <taxon>Tylenchina</taxon>
        <taxon>Tylenchomorpha</taxon>
        <taxon>Tylenchoidea</taxon>
        <taxon>Heteroderidae</taxon>
        <taxon>Heteroderinae</taxon>
        <taxon>Heterodera</taxon>
    </lineage>
</organism>
<name>A0ABD2L0Q6_9BILA</name>
<evidence type="ECO:0000313" key="3">
    <source>
        <dbReference type="Proteomes" id="UP001620626"/>
    </source>
</evidence>
<proteinExistence type="predicted"/>
<feature type="region of interest" description="Disordered" evidence="1">
    <location>
        <begin position="2714"/>
        <end position="2735"/>
    </location>
</feature>
<sequence>MGNVISSFYEEGELHPVVVHEEKELTPSEAEKRPGTLERITHLFKRTATEGEWPMVTEPFTGPHAETSRKGELEARPLGDLVAAYASGRSDEVGPMQTIETQAATTTAREHYPATVSYEGPLSATTRKWELEGAPLNSHVTVYHHGRSDLAAHEQQPVAEKVTTKISSLFKRKPHHEDFPVSEPFTGQLDETARVSELYHEPIDARVSVYSAGRSDEPVIVQPTTIAEAEPVPLVEYPRTTAYDGPLQSTSKGAEMEGQPLNALVSAYHHGRSDMAPPAAPKETITTKLTSIFKKTTAHEDEYPPKTEPFLGPVPQTNRQRELEAVPVVDRIERIPKGLVNFYEEGELHPVVVHEEKELTPSEAEKRPGTLERITHLFKRTATEGEWPMVTEPFTGPHAETSRKGELEARPLGDLVAAYASGRSDEVGPMQTIETQAATTTAREHYPATVSYEGPLSATTRKWELEGAPLNSHVTVYHHGRSDLAAHEQQPVAEKVTTKISSLFKRKPHHEDFPVSEPFTGQLDETARVSELYHEPIDARVSVYSAGRSDEHVVAQPTTIAEAEPVPLVEYPRTTAYDGPLQSTSKGAEMEGQPLDAHVSAYHHGRSDMAPPAAPKETITTKLTSIFKKTTAHEDEYPPKTEPFLGPVPQTNRQRELEAVPVVDRIERIPKGLVNFYEEGELHPVVVHEEKELTPSEAEKRPGTLERITHLFKRTATEGEWPMVTEPFTGPHAETSRKGELEARPLGDLVAAYASGRSDEVGPMQTIETQAATTTAREHYPATVSYEGPLSATTRKWELEGAPLNSHVTVYHHGRSDLAAHEQQPVAEKVTTKISSLFKRKPHHEDFPVSEPFTGQLDETARVSELYHEPIDARVSVYSAGRSDEHVVAQPTTIAEAEPVPLVEYPRTTAYDGPLQSTSKGAEMEGQPLNALVSAYHHGRSDMVPPAAPKETITTKLTSIFKKTTAHEDEYPPKTEPFLGPVPQTNRQRELEAVPVVDRIERIPKGLVNFYEEGELHPVVVHEEKELTPSEAEKRPGTLERITHLFKRTATEGEWPMVTEPFTGPHAETSRKGELEARPLGDLVAAYASGRSDEVGPMQTIETQAATTTAREHYPATVSYEGPLSATTRKWELEGAPLNSHVTVYHHGRSDLAAHEPQQPVAEKVTTKISSLFKRKPHHEDFPVSEPFTGQLDETARVSELYHEPIDARVSVYSAGRSDEHVVAQPTTIAEAEPVPLVEYPRTTAYDGPLQSTSKGAEMEGQPLNALVSAYHHGRSDMVPPAAPKETITTKLTSIFKKTTAHEDEYPPKTEPFLGPVAQTNRQRELEAVPVVDRIERIPKGFYEEGELHPVVVHEEKELTPSEAEKRPGTLERITHLFKRTATEGEWPMVTEPFTGPHAETSRKGELEARPLGDLVAAYASGRSDEVGPMQMIETQAATTTAREHYPATVSYEGPLSATTRKWELEGAPLNSHVTVYHHGRSDLAAPEQQQPVAEKVTTKISSLFKRKPHHEDFPVSEPFTGQLDETARVSELYHEPIDAKVSVYSAGRSDEHVVVQPTTIAEAEPIPLVEYPRTSAYDGPLQSTSKGAEMEGQPLDAHVSAYHHGRSDMAPPAAPKETITTKLTSIFKKTTAHEDEYPPKTEPFLGPVAQTNRQRELEAVPVVDRIERIPKGFYEEGELHPVVVHEEKELTPSEAEKRPGTLERITHLFKRTATVGEWPMVTEPFTGPHAETSRKGELEARPLGDLVAAYASGRSDEVGPMQTIETQAATTTAREHYPATVSYEGPLSATTRKWELEGAPLNSHVTVYHHGRSDLAAHEPQQPVAEKVTTKISSLFKRKPHHEDFPVSEPFTGQLDETARVSELYHEPIDARVSVYSAGRSDEHVVAQPTTIAEAEPVPLVEYPRTTAYDGPLQSTSKGAEMEGQPLDAHVSAYHHGRSDMAPPAAPKETITTKLTSIFKKTTAHEDEYPPKTEPFLGPVPQTNRQRELEAVPVVDRIERIPKGFYEEGELHPVVVHEEKELTPSEAEKRPGTLERITHLFKRTATEGEWPMVTEPFTGPHAETSRKGELEARPLGDLVAAYASGRSDEVGPMQTIETQAATTTAREHYPATVSYEGPLSATTRKWELEGAPLNSHVTVYHHGRSDLAAHEQQPVAEKVATKISSLFKRKPHHEDFPVSEPFTGQLDETARVSELYHEPIDARVSVYSAGRSDEPVIVQPTTIAEAEPVPLVEYPRTTAYDGPLQSTSKGAEMEGQPLDAHVSAYHHGRSDMAPPAAPKETITTKLTSIFKKTTAHEDEYPPKTEPFLGPVPQTNRQRELEAVPVVDRIERIPKGFYEEGELHPVVVHEEKELTPSEAEKRPGTLERITHLFKRTATEGEWPMVTEPFTGPHAETSRKGELEARPLGDLVAAYASGRSDEVGPMQTIETQAATTTAREHYPATVSYEGPLSATTRKWELEGAPLNSHVTVYHHGRSDLAAHEQQPVAEKVATKISSLFKRKPHHEDFPVSEPFTGQLDETARVSELYHEPIDARVSVYSAGRSDEPVIVQPTTIAEAEPVPLVEYPRTTAYDGPLQSTSKGAEMEGQPLDAHVSAYHHGRSDMAPPAAPKETITTKLTSIFKKTTAHEDEYPPKTEPFLGPVPQTNRQRELEAVPVVDRIERIPKGFYEEGELHPVVVHEEKELTPSEAEKRPGTLERITHLFKRTATEGEWPMVTEPFTGPHAETSRKGELEARPLGDLVAAYASGRSDEVGPMQTIETQAATTTAREHYPATVSYEGPLSATTRKWELEGAPLNSHVTVYHHGRSDLAAHEQQPVAEKVATKISSLFKRKPHHEDFPVSEPFTGQLDETARVSELYHEPIDARVSVYSAGRSDEPVIVQPTTIAEAEPVPLVEYPRTTAYDGPLQSTSKGAEMEGQPLDAHVSAYHHGRSDMAPPAAPKETITTKLTSIFKKTTAHEDEYPPKTEPFLGPVPQTNRQRELEAVPVVDRIERIPKGFYEEGELHPVVVHEEKELTPSENFFAIELRRNTNEITNSILEVIVSVQHHGFSDQDDSSLRGSIETIETILVRPSAKPKELEEISSDLSTVPTQIHVSIPENLTNFDGTELNDLPIDNFVIVYHCGSSYGIEPELWKAKTMEKIDEDQIKRTQEMDTKQLEDYVTVYHHGWYGRFEDEQQQFDGDEEQKRQFDNSETDRIALSVEQKKEQLAAVDHKKKSHDLPDDSVEPIEDKIEDGIKPIDTFEKKEQTLIVDQQKRTDGRVTFEDDFAPTNEPIELHVQIKQIGKKTPKERDFEVPFGFESERTKEIYSRATSLKDERIYGGKPPPLRHAKAETLDEQRHIRPLLRQKTSFSPRGENLSIDSSKVKPRAHYVAKYPQQQTKFSAVNDVAPSAGPRRHPAGWTTVTETTLITYAKRHTFERTVNGRKQNVVEDIIVYNHGGPRRVPPGLPKSPMVRQFAFPPQYLDERYNNISGRYNYYRSRSQETDRPRTHDKWMQTEDEPTTDSTLRRSESRSIRTFSRSEERTYRAYSSQLYDRHAYIRDYKPQRRTEEHNEHFARGWQNTTERQNMAENGSDIGVRRAKVSQEKSVPHSTTFPVTETNSTFNIRRTVNASVDGHHWCVNGGRTFTAYSSSLRPKATPAERTVHSLHYQRANIEELPIAQLLRQIPHLWEGDETAPPDVRRQNGGGAFSFAEPQRKERTVPLETRLLRPGEHWADDGPAGDRRRHSAPIQRARQRMSNYCTML</sequence>
<feature type="region of interest" description="Disordered" evidence="1">
    <location>
        <begin position="2383"/>
        <end position="2404"/>
    </location>
</feature>
<feature type="region of interest" description="Disordered" evidence="1">
    <location>
        <begin position="2052"/>
        <end position="2071"/>
    </location>
</feature>
<dbReference type="Proteomes" id="UP001620626">
    <property type="component" value="Unassembled WGS sequence"/>
</dbReference>
<reference evidence="2 3" key="1">
    <citation type="submission" date="2024-10" db="EMBL/GenBank/DDBJ databases">
        <authorList>
            <person name="Kim D."/>
        </authorList>
    </citation>
    <scope>NUCLEOTIDE SEQUENCE [LARGE SCALE GENOMIC DNA]</scope>
    <source>
        <strain evidence="2">BH-2024</strain>
    </source>
</reference>
<comment type="caution">
    <text evidence="2">The sequence shown here is derived from an EMBL/GenBank/DDBJ whole genome shotgun (WGS) entry which is preliminary data.</text>
</comment>
<feature type="region of interest" description="Disordered" evidence="1">
    <location>
        <begin position="3480"/>
        <end position="3517"/>
    </location>
</feature>
<dbReference type="EMBL" id="JBICBT010000590">
    <property type="protein sequence ID" value="KAL3108415.1"/>
    <property type="molecule type" value="Genomic_DNA"/>
</dbReference>
<feature type="compositionally biased region" description="Basic and acidic residues" evidence="1">
    <location>
        <begin position="2395"/>
        <end position="2404"/>
    </location>
</feature>
<gene>
    <name evidence="2" type="ORF">niasHT_015337</name>
</gene>
<feature type="compositionally biased region" description="Basic and acidic residues" evidence="1">
    <location>
        <begin position="3482"/>
        <end position="3497"/>
    </location>
</feature>
<feature type="region of interest" description="Disordered" evidence="1">
    <location>
        <begin position="3713"/>
        <end position="3746"/>
    </location>
</feature>
<feature type="compositionally biased region" description="Basic and acidic residues" evidence="1">
    <location>
        <begin position="3713"/>
        <end position="3724"/>
    </location>
</feature>
<feature type="compositionally biased region" description="Basic and acidic residues" evidence="1">
    <location>
        <begin position="3507"/>
        <end position="3517"/>
    </location>
</feature>